<dbReference type="GO" id="GO:0005516">
    <property type="term" value="F:calmodulin binding"/>
    <property type="evidence" value="ECO:0007669"/>
    <property type="project" value="UniProtKB-KW"/>
</dbReference>
<feature type="compositionally biased region" description="Basic and acidic residues" evidence="4">
    <location>
        <begin position="37"/>
        <end position="50"/>
    </location>
</feature>
<dbReference type="Pfam" id="PF13178">
    <property type="entry name" value="DUF4005"/>
    <property type="match status" value="1"/>
</dbReference>
<keyword evidence="1" id="KW-0112">Calmodulin-binding</keyword>
<name>A0AA38LQ38_TAXCH</name>
<dbReference type="PANTHER" id="PTHR32295:SF33">
    <property type="entry name" value="PROTEIN IQ-DOMAIN 21"/>
    <property type="match status" value="1"/>
</dbReference>
<keyword evidence="7" id="KW-1185">Reference proteome</keyword>
<protein>
    <recommendedName>
        <fullName evidence="5">DUF4005 domain-containing protein</fullName>
    </recommendedName>
</protein>
<dbReference type="PANTHER" id="PTHR32295">
    <property type="entry name" value="IQ-DOMAIN 5-RELATED"/>
    <property type="match status" value="1"/>
</dbReference>
<comment type="subunit">
    <text evidence="3">Binds to multiple calmodulin (CaM) in the presence of Ca(2+) and CaM-like proteins.</text>
</comment>
<dbReference type="EMBL" id="JAHRHJ020000001">
    <property type="protein sequence ID" value="KAH9329422.1"/>
    <property type="molecule type" value="Genomic_DNA"/>
</dbReference>
<comment type="similarity">
    <text evidence="2">Belongs to the IQD family.</text>
</comment>
<dbReference type="AlphaFoldDB" id="A0AA38LQ38"/>
<proteinExistence type="inferred from homology"/>
<feature type="region of interest" description="Disordered" evidence="4">
    <location>
        <begin position="254"/>
        <end position="275"/>
    </location>
</feature>
<feature type="region of interest" description="Disordered" evidence="4">
    <location>
        <begin position="290"/>
        <end position="324"/>
    </location>
</feature>
<feature type="domain" description="DUF4005" evidence="5">
    <location>
        <begin position="257"/>
        <end position="319"/>
    </location>
</feature>
<evidence type="ECO:0000256" key="3">
    <source>
        <dbReference type="ARBA" id="ARBA00024378"/>
    </source>
</evidence>
<evidence type="ECO:0000256" key="4">
    <source>
        <dbReference type="SAM" id="MobiDB-lite"/>
    </source>
</evidence>
<evidence type="ECO:0000259" key="5">
    <source>
        <dbReference type="Pfam" id="PF13178"/>
    </source>
</evidence>
<dbReference type="Pfam" id="PF00612">
    <property type="entry name" value="IQ"/>
    <property type="match status" value="2"/>
</dbReference>
<organism evidence="6 7">
    <name type="scientific">Taxus chinensis</name>
    <name type="common">Chinese yew</name>
    <name type="synonym">Taxus wallichiana var. chinensis</name>
    <dbReference type="NCBI Taxonomy" id="29808"/>
    <lineage>
        <taxon>Eukaryota</taxon>
        <taxon>Viridiplantae</taxon>
        <taxon>Streptophyta</taxon>
        <taxon>Embryophyta</taxon>
        <taxon>Tracheophyta</taxon>
        <taxon>Spermatophyta</taxon>
        <taxon>Pinopsida</taxon>
        <taxon>Pinidae</taxon>
        <taxon>Conifers II</taxon>
        <taxon>Cupressales</taxon>
        <taxon>Taxaceae</taxon>
        <taxon>Taxus</taxon>
    </lineage>
</organism>
<gene>
    <name evidence="6" type="ORF">KI387_001530</name>
</gene>
<evidence type="ECO:0000313" key="7">
    <source>
        <dbReference type="Proteomes" id="UP000824469"/>
    </source>
</evidence>
<feature type="region of interest" description="Disordered" evidence="4">
    <location>
        <begin position="30"/>
        <end position="53"/>
    </location>
</feature>
<dbReference type="OMA" id="PANHETT"/>
<dbReference type="PROSITE" id="PS50096">
    <property type="entry name" value="IQ"/>
    <property type="match status" value="2"/>
</dbReference>
<dbReference type="Gene3D" id="1.20.5.190">
    <property type="match status" value="1"/>
</dbReference>
<dbReference type="InterPro" id="IPR025064">
    <property type="entry name" value="DUF4005"/>
</dbReference>
<dbReference type="Proteomes" id="UP000824469">
    <property type="component" value="Unassembled WGS sequence"/>
</dbReference>
<evidence type="ECO:0000256" key="2">
    <source>
        <dbReference type="ARBA" id="ARBA00024341"/>
    </source>
</evidence>
<dbReference type="InterPro" id="IPR000048">
    <property type="entry name" value="IQ_motif_EF-hand-BS"/>
</dbReference>
<accession>A0AA38LQ38</accession>
<reference evidence="6 7" key="1">
    <citation type="journal article" date="2021" name="Nat. Plants">
        <title>The Taxus genome provides insights into paclitaxel biosynthesis.</title>
        <authorList>
            <person name="Xiong X."/>
            <person name="Gou J."/>
            <person name="Liao Q."/>
            <person name="Li Y."/>
            <person name="Zhou Q."/>
            <person name="Bi G."/>
            <person name="Li C."/>
            <person name="Du R."/>
            <person name="Wang X."/>
            <person name="Sun T."/>
            <person name="Guo L."/>
            <person name="Liang H."/>
            <person name="Lu P."/>
            <person name="Wu Y."/>
            <person name="Zhang Z."/>
            <person name="Ro D.K."/>
            <person name="Shang Y."/>
            <person name="Huang S."/>
            <person name="Yan J."/>
        </authorList>
    </citation>
    <scope>NUCLEOTIDE SEQUENCE [LARGE SCALE GENOMIC DNA]</scope>
    <source>
        <strain evidence="6">Ta-2019</strain>
    </source>
</reference>
<evidence type="ECO:0000256" key="1">
    <source>
        <dbReference type="ARBA" id="ARBA00022860"/>
    </source>
</evidence>
<feature type="compositionally biased region" description="Basic residues" evidence="4">
    <location>
        <begin position="310"/>
        <end position="324"/>
    </location>
</feature>
<dbReference type="SMART" id="SM00015">
    <property type="entry name" value="IQ"/>
    <property type="match status" value="2"/>
</dbReference>
<evidence type="ECO:0000313" key="6">
    <source>
        <dbReference type="EMBL" id="KAH9329422.1"/>
    </source>
</evidence>
<comment type="caution">
    <text evidence="6">The sequence shown here is derived from an EMBL/GenBank/DDBJ whole genome shotgun (WGS) entry which is preliminary data.</text>
</comment>
<sequence>MGKKGNWFTAVKRAFRLPSKEYDSFEAKAFKKSSRNATEDKKKAKKRHEEGEEEEGSEYAIAVAVATAAAAEAAVAAARAAAEVVRLTGGATKLNLLSREEGAAIVIQAAFRGYLARRALRALKGLVRLQAVVRGHSVRKQVHMTMRCMQALARLQARVRARRLHTAMAMAKMAQHQYYKGTTIVNAMERSSWNQSLQSLEAMEAEVRRKHQASSKRERALGYAFSHQMWSSGGEGGQWGWKWLERWMAARESSSASPPVDEDNHHYHHFQRSTPPTSPLNYYYYGATGSKEKEEGGVPRYMAATQSARAKARARSPLRRSHEM</sequence>